<dbReference type="Gene3D" id="3.30.420.300">
    <property type="entry name" value="2-keto-3-deoxy-galactonokinase, substrate binding domain"/>
    <property type="match status" value="1"/>
</dbReference>
<keyword evidence="1" id="KW-0808">Transferase</keyword>
<dbReference type="EMBL" id="NJGU01000010">
    <property type="protein sequence ID" value="OWY27486.1"/>
    <property type="molecule type" value="Genomic_DNA"/>
</dbReference>
<dbReference type="RefSeq" id="WP_088752044.1">
    <property type="nucleotide sequence ID" value="NZ_NJGU01000010.1"/>
</dbReference>
<gene>
    <name evidence="1" type="ORF">CEJ42_18110</name>
</gene>
<proteinExistence type="predicted"/>
<keyword evidence="1" id="KW-0418">Kinase</keyword>
<comment type="caution">
    <text evidence="1">The sequence shown here is derived from an EMBL/GenBank/DDBJ whole genome shotgun (WGS) entry which is preliminary data.</text>
</comment>
<reference evidence="1 2" key="1">
    <citation type="submission" date="2017-06" db="EMBL/GenBank/DDBJ databases">
        <title>Herbaspirillum phytohormonus sp. nov., isolated from the root nodule of Robinia pseudoacacia in lead-zinc mine.</title>
        <authorList>
            <person name="Fan M."/>
            <person name="Lin Y."/>
        </authorList>
    </citation>
    <scope>NUCLEOTIDE SEQUENCE [LARGE SCALE GENOMIC DNA]</scope>
    <source>
        <strain evidence="1 2">HZ10</strain>
    </source>
</reference>
<evidence type="ECO:0000313" key="2">
    <source>
        <dbReference type="Proteomes" id="UP000197596"/>
    </source>
</evidence>
<accession>A0A246WM97</accession>
<organism evidence="1 2">
    <name type="scientific">Herbaspirillum robiniae</name>
    <dbReference type="NCBI Taxonomy" id="2014887"/>
    <lineage>
        <taxon>Bacteria</taxon>
        <taxon>Pseudomonadati</taxon>
        <taxon>Pseudomonadota</taxon>
        <taxon>Betaproteobacteria</taxon>
        <taxon>Burkholderiales</taxon>
        <taxon>Oxalobacteraceae</taxon>
        <taxon>Herbaspirillum</taxon>
    </lineage>
</organism>
<dbReference type="Gene3D" id="3.30.420.310">
    <property type="entry name" value="2-keto-3-deoxy-galactonokinase, C-terminal domain"/>
    <property type="match status" value="1"/>
</dbReference>
<dbReference type="InterPro" id="IPR042258">
    <property type="entry name" value="DGOK_N"/>
</dbReference>
<evidence type="ECO:0000313" key="1">
    <source>
        <dbReference type="EMBL" id="OWY27486.1"/>
    </source>
</evidence>
<dbReference type="Pfam" id="PF05035">
    <property type="entry name" value="DGOK"/>
    <property type="match status" value="1"/>
</dbReference>
<dbReference type="GO" id="GO:0008671">
    <property type="term" value="F:2-dehydro-3-deoxygalactonokinase activity"/>
    <property type="evidence" value="ECO:0007669"/>
    <property type="project" value="InterPro"/>
</dbReference>
<dbReference type="InterPro" id="IPR042257">
    <property type="entry name" value="DGOK_C"/>
</dbReference>
<dbReference type="AlphaFoldDB" id="A0A246WM97"/>
<sequence length="321" mass="33360">MAGTSKLIALDWGTSSLRAYRLGEGGAVLDRRALPWGIMNLPVVEASAIGAKAGFEQAFEEACGDWLRAAPGTPVIAAGMVGSAQGWREAPYLDVPLRVADIGAGLTALPTRNGAVLHIVPGLIERGELPNVMRGEETQVVGALRDGAAGELLIGLPGTHSKWVRIDGERFTHFDTFMTGEAYAALSGHTILGRTMERGAPFDAAAFARGARVALGAGGINGVLSTIFSTRTLGLTGALNGEGQANYLSGLLIGHEIAALRAGRAAAQLAADPAIVLIGEGKLCERYREALALYGYTRVDVAAQATEHGLWKIAVQAGLIA</sequence>
<name>A0A246WM97_9BURK</name>
<dbReference type="Proteomes" id="UP000197596">
    <property type="component" value="Unassembled WGS sequence"/>
</dbReference>
<dbReference type="CDD" id="cd24012">
    <property type="entry name" value="ASKHA_NBD_KDGal-kinase"/>
    <property type="match status" value="1"/>
</dbReference>
<dbReference type="InterPro" id="IPR007729">
    <property type="entry name" value="DGOK"/>
</dbReference>
<dbReference type="GO" id="GO:0034194">
    <property type="term" value="P:D-galactonate catabolic process"/>
    <property type="evidence" value="ECO:0007669"/>
    <property type="project" value="InterPro"/>
</dbReference>
<protein>
    <submittedName>
        <fullName evidence="1">2-dehydro-3-deoxygalactonokinase</fullName>
    </submittedName>
</protein>